<proteinExistence type="predicted"/>
<gene>
    <name evidence="2" type="ORF">SAMN05660429_01824</name>
</gene>
<evidence type="ECO:0000256" key="1">
    <source>
        <dbReference type="SAM" id="SignalP"/>
    </source>
</evidence>
<dbReference type="AlphaFoldDB" id="A0A1I0EK00"/>
<reference evidence="2 3" key="1">
    <citation type="submission" date="2016-10" db="EMBL/GenBank/DDBJ databases">
        <authorList>
            <person name="de Groot N.N."/>
        </authorList>
    </citation>
    <scope>NUCLEOTIDE SEQUENCE [LARGE SCALE GENOMIC DNA]</scope>
    <source>
        <strain evidence="2 3">DSM 19706</strain>
    </source>
</reference>
<keyword evidence="3" id="KW-1185">Reference proteome</keyword>
<evidence type="ECO:0000313" key="3">
    <source>
        <dbReference type="Proteomes" id="UP000199308"/>
    </source>
</evidence>
<organism evidence="2 3">
    <name type="scientific">Thalassotalea agarivorans</name>
    <name type="common">Thalassomonas agarivorans</name>
    <dbReference type="NCBI Taxonomy" id="349064"/>
    <lineage>
        <taxon>Bacteria</taxon>
        <taxon>Pseudomonadati</taxon>
        <taxon>Pseudomonadota</taxon>
        <taxon>Gammaproteobacteria</taxon>
        <taxon>Alteromonadales</taxon>
        <taxon>Colwelliaceae</taxon>
        <taxon>Thalassotalea</taxon>
    </lineage>
</organism>
<accession>A0A1I0EK00</accession>
<dbReference type="Proteomes" id="UP000199308">
    <property type="component" value="Unassembled WGS sequence"/>
</dbReference>
<name>A0A1I0EK00_THASX</name>
<feature type="signal peptide" evidence="1">
    <location>
        <begin position="1"/>
        <end position="23"/>
    </location>
</feature>
<feature type="chain" id="PRO_5011692378" evidence="1">
    <location>
        <begin position="24"/>
        <end position="171"/>
    </location>
</feature>
<dbReference type="RefSeq" id="WP_093329460.1">
    <property type="nucleotide sequence ID" value="NZ_AP027363.1"/>
</dbReference>
<sequence>MNHINKKVISLCLLASAIFGAQAIVEENIEITVKKTDVANIFVDVNGEITSVKLPKGALDNPEALDSALATLSPEVRSKVKQALSHLSGEADVELEQHVEVKKQVWVTKEDDVEIEMDIDESATPHKKHMVIEATGTIGKDIVARLIDKATLSAEDIEALKQQLDEKASQL</sequence>
<dbReference type="EMBL" id="FOHK01000008">
    <property type="protein sequence ID" value="SET45493.1"/>
    <property type="molecule type" value="Genomic_DNA"/>
</dbReference>
<keyword evidence="1" id="KW-0732">Signal</keyword>
<protein>
    <submittedName>
        <fullName evidence="2">Uncharacterized protein</fullName>
    </submittedName>
</protein>
<evidence type="ECO:0000313" key="2">
    <source>
        <dbReference type="EMBL" id="SET45493.1"/>
    </source>
</evidence>